<feature type="transmembrane region" description="Helical" evidence="1">
    <location>
        <begin position="471"/>
        <end position="488"/>
    </location>
</feature>
<dbReference type="Pfam" id="PF24672">
    <property type="entry name" value="DUF7654"/>
    <property type="match status" value="1"/>
</dbReference>
<feature type="domain" description="DUF7654" evidence="2">
    <location>
        <begin position="576"/>
        <end position="721"/>
    </location>
</feature>
<name>A0A923KX84_9FIRM</name>
<dbReference type="InterPro" id="IPR056071">
    <property type="entry name" value="DUF7654"/>
</dbReference>
<keyword evidence="1" id="KW-0812">Transmembrane</keyword>
<feature type="transmembrane region" description="Helical" evidence="1">
    <location>
        <begin position="524"/>
        <end position="543"/>
    </location>
</feature>
<feature type="transmembrane region" description="Helical" evidence="1">
    <location>
        <begin position="400"/>
        <end position="421"/>
    </location>
</feature>
<feature type="transmembrane region" description="Helical" evidence="1">
    <location>
        <begin position="233"/>
        <end position="251"/>
    </location>
</feature>
<dbReference type="InterPro" id="IPR056074">
    <property type="entry name" value="DUF7657"/>
</dbReference>
<evidence type="ECO:0000256" key="1">
    <source>
        <dbReference type="SAM" id="Phobius"/>
    </source>
</evidence>
<dbReference type="AlphaFoldDB" id="A0A923KX84"/>
<keyword evidence="1" id="KW-0472">Membrane</keyword>
<keyword evidence="5" id="KW-1185">Reference proteome</keyword>
<dbReference type="Pfam" id="PF24677">
    <property type="entry name" value="DUF7657"/>
    <property type="match status" value="1"/>
</dbReference>
<feature type="transmembrane region" description="Helical" evidence="1">
    <location>
        <begin position="279"/>
        <end position="297"/>
    </location>
</feature>
<proteinExistence type="predicted"/>
<dbReference type="RefSeq" id="WP_148566887.1">
    <property type="nucleotide sequence ID" value="NZ_RXYA01000006.1"/>
</dbReference>
<feature type="transmembrane region" description="Helical" evidence="1">
    <location>
        <begin position="51"/>
        <end position="72"/>
    </location>
</feature>
<evidence type="ECO:0000313" key="4">
    <source>
        <dbReference type="EMBL" id="MBC3889280.1"/>
    </source>
</evidence>
<gene>
    <name evidence="4" type="ORF">GH810_13245</name>
</gene>
<feature type="transmembrane region" description="Helical" evidence="1">
    <location>
        <begin position="550"/>
        <end position="567"/>
    </location>
</feature>
<feature type="transmembrane region" description="Helical" evidence="1">
    <location>
        <begin position="303"/>
        <end position="321"/>
    </location>
</feature>
<feature type="transmembrane region" description="Helical" evidence="1">
    <location>
        <begin position="20"/>
        <end position="39"/>
    </location>
</feature>
<protein>
    <submittedName>
        <fullName evidence="4">Uncharacterized protein</fullName>
    </submittedName>
</protein>
<comment type="caution">
    <text evidence="4">The sequence shown here is derived from an EMBL/GenBank/DDBJ whole genome shotgun (WGS) entry which is preliminary data.</text>
</comment>
<evidence type="ECO:0000259" key="3">
    <source>
        <dbReference type="Pfam" id="PF24677"/>
    </source>
</evidence>
<keyword evidence="1" id="KW-1133">Transmembrane helix</keyword>
<dbReference type="OrthoDB" id="909787at2"/>
<feature type="transmembrane region" description="Helical" evidence="1">
    <location>
        <begin position="257"/>
        <end position="274"/>
    </location>
</feature>
<feature type="transmembrane region" description="Helical" evidence="1">
    <location>
        <begin position="433"/>
        <end position="451"/>
    </location>
</feature>
<dbReference type="Proteomes" id="UP000616595">
    <property type="component" value="Unassembled WGS sequence"/>
</dbReference>
<reference evidence="4" key="1">
    <citation type="submission" date="2019-10" db="EMBL/GenBank/DDBJ databases">
        <authorList>
            <person name="Ross D.E."/>
            <person name="Gulliver D."/>
        </authorList>
    </citation>
    <scope>NUCLEOTIDE SEQUENCE</scope>
    <source>
        <strain evidence="4">DER-2019</strain>
    </source>
</reference>
<feature type="transmembrane region" description="Helical" evidence="1">
    <location>
        <begin position="206"/>
        <end position="224"/>
    </location>
</feature>
<organism evidence="4 5">
    <name type="scientific">Acetobacterium paludosum</name>
    <dbReference type="NCBI Taxonomy" id="52693"/>
    <lineage>
        <taxon>Bacteria</taxon>
        <taxon>Bacillati</taxon>
        <taxon>Bacillota</taxon>
        <taxon>Clostridia</taxon>
        <taxon>Eubacteriales</taxon>
        <taxon>Eubacteriaceae</taxon>
        <taxon>Acetobacterium</taxon>
    </lineage>
</organism>
<evidence type="ECO:0000313" key="5">
    <source>
        <dbReference type="Proteomes" id="UP000616595"/>
    </source>
</evidence>
<sequence length="722" mass="83331">MMMNQKEKYLSRNTENKILFCILGFLIAILLCGLVYYWKNDFQNIVVIGKQIAFIFFAVWMFLFLIVTIYFIKMNQLGKSFLVTTKILLDFFINYRYRIAAIVFVILVVLGINFSSLASWETTTYEESHSVIFGQARSIRSDEWLVETPWVLSQYNERFPTVNDDIRVDGQNMLFMSTKTPIEHISTIGNPYNWGYFFLPIEQGYAWHWVLKLLLLLLFSYEFLHIITKESRYVSFVGAFWIAFSPTIAWWFDTSVIEIVIAFQALFIAVFYYFRVSKVYQKILLLVMVVIFGLNFILDLYPAFQIVLGYVFLGLLIYLVIKNYKKLKKQDIIFITLSVFFIIAVVAVTIIPSISDITIMMSTSYPGSRMITGGGMRISDLTRYLYNWLIPFVDVPPETLLNNCIASAYVTFIPASLIIILKSWKEKKYLDNGYLKIFIAFYIVFALWILLPFPELFAKYTLLYMVTPQMSLMGAGLMGVYISCIVISQLNERPGFSKKGIIAFLSILGCYFLLALYFNQAISYLGIIGTSITIIIFLLANYFFIMGKKYAVLIFVCIVSIIPGFFVNPVNVGLAPIKETVLAKSIQEVVKEDPKGLWMGYDSVTLPNYILAEGGKVLNSVHYYPNNRLWAQISNDTNDYTIYNRFAHIQIEFSASEKTKFELVATDHIKITLNVNDLEKLNVKYIVSYNPLEKFNNQNVSFIKQSQNDAGTIFIYQVIYNN</sequence>
<reference evidence="4" key="2">
    <citation type="submission" date="2020-10" db="EMBL/GenBank/DDBJ databases">
        <title>Comparative genomics of the Acetobacterium genus.</title>
        <authorList>
            <person name="Marshall C."/>
            <person name="May H."/>
            <person name="Norman S."/>
        </authorList>
    </citation>
    <scope>NUCLEOTIDE SEQUENCE</scope>
    <source>
        <strain evidence="4">DER-2019</strain>
    </source>
</reference>
<accession>A0A923KX84</accession>
<feature type="transmembrane region" description="Helical" evidence="1">
    <location>
        <begin position="333"/>
        <end position="354"/>
    </location>
</feature>
<feature type="transmembrane region" description="Helical" evidence="1">
    <location>
        <begin position="99"/>
        <end position="120"/>
    </location>
</feature>
<dbReference type="EMBL" id="WJBD01000017">
    <property type="protein sequence ID" value="MBC3889280.1"/>
    <property type="molecule type" value="Genomic_DNA"/>
</dbReference>
<feature type="domain" description="DUF7657" evidence="3">
    <location>
        <begin position="94"/>
        <end position="489"/>
    </location>
</feature>
<evidence type="ECO:0000259" key="2">
    <source>
        <dbReference type="Pfam" id="PF24672"/>
    </source>
</evidence>
<feature type="transmembrane region" description="Helical" evidence="1">
    <location>
        <begin position="500"/>
        <end position="518"/>
    </location>
</feature>